<dbReference type="Gene3D" id="1.10.1390.10">
    <property type="match status" value="1"/>
</dbReference>
<evidence type="ECO:0000313" key="9">
    <source>
        <dbReference type="EMBL" id="SYX09200.1"/>
    </source>
</evidence>
<evidence type="ECO:0000256" key="2">
    <source>
        <dbReference type="ARBA" id="ARBA00006604"/>
    </source>
</evidence>
<accession>A0A3B0PQ53</accession>
<comment type="catalytic activity">
    <reaction evidence="6 7 8">
        <text>alpha-D-glucose 6-phosphate = beta-D-fructose 6-phosphate</text>
        <dbReference type="Rhea" id="RHEA:11816"/>
        <dbReference type="ChEBI" id="CHEBI:57634"/>
        <dbReference type="ChEBI" id="CHEBI:58225"/>
        <dbReference type="EC" id="5.3.1.9"/>
    </reaction>
</comment>
<comment type="pathway">
    <text evidence="7">Carbohydrate biosynthesis; gluconeogenesis.</text>
</comment>
<dbReference type="GO" id="GO:0004347">
    <property type="term" value="F:glucose-6-phosphate isomerase activity"/>
    <property type="evidence" value="ECO:0007669"/>
    <property type="project" value="UniProtKB-UniRule"/>
</dbReference>
<dbReference type="AlphaFoldDB" id="A0A3B0PQ53"/>
<gene>
    <name evidence="7 9" type="primary">pgi</name>
    <name evidence="9" type="ORF">C834K_0757</name>
</gene>
<comment type="subcellular location">
    <subcellularLocation>
        <location evidence="7">Cytoplasm</location>
    </subcellularLocation>
</comment>
<keyword evidence="3 7" id="KW-0312">Gluconeogenesis</keyword>
<feature type="active site" evidence="7">
    <location>
        <position position="493"/>
    </location>
</feature>
<dbReference type="PANTHER" id="PTHR11469:SF1">
    <property type="entry name" value="GLUCOSE-6-PHOSPHATE ISOMERASE"/>
    <property type="match status" value="1"/>
</dbReference>
<dbReference type="KEGG" id="chla:C834K_0757"/>
<feature type="active site" description="Proton donor" evidence="7">
    <location>
        <position position="347"/>
    </location>
</feature>
<dbReference type="EMBL" id="LS992154">
    <property type="protein sequence ID" value="SYX09200.1"/>
    <property type="molecule type" value="Genomic_DNA"/>
</dbReference>
<comment type="similarity">
    <text evidence="2 7 8">Belongs to the GPI family.</text>
</comment>
<dbReference type="InterPro" id="IPR018189">
    <property type="entry name" value="Phosphoglucose_isomerase_CS"/>
</dbReference>
<reference evidence="10" key="1">
    <citation type="submission" date="2017-11" db="EMBL/GenBank/DDBJ databases">
        <authorList>
            <person name="Seth-Smith MB H."/>
        </authorList>
    </citation>
    <scope>NUCLEOTIDE SEQUENCE [LARGE SCALE GENOMIC DNA]</scope>
</reference>
<sequence>MDRKGFLESSSTKILQDLAVAPIDLTIPGVISKERIERFSLSVEGFTLSYATERIDEGILSALTDLASERGLIESMQAMQNGEVVNYIDNFPSESRPALHTATRAWVKEISLKGNAEDISLRSKIEAQRLKDFLNKYRDAFTTIVQIGIGGSELGPKALHCALKGCCLSDKRVYFVSNVDPDNAAEVLQEIDCRKTLVVTVSKSGTTLETAVNEELLADHFLKQGLSFREHFIAVTCEGSPMDDTDKYLEVFHIWDSIGGRYSSTSMVGGVVLGFAYGFDTFLQLLEGAAAMDLAALEPRMNENLPLLSAMLGIWNRNFLRYPTSVVVPYATGLEYFPAHLQQCGMESNGKSVAQNGEIISFSTSPIIWGEIGTNSQHSFFQCLHQGSDIVPVEFIGFLENQRGKDIVIAGSSSSQKLFANMVAQSIALAKGRGDTNPNKNFRGNRPSSILVSERLTPYTMGGLLAFYEHKIVFQGFCWGINSFDQEGVTLGKDLANQVLQIMQGHGKEGTLLEAEVLLRLFNDTKNKSDQI</sequence>
<name>A0A3B0PQ53_9CHLA</name>
<dbReference type="HAMAP" id="MF_00473">
    <property type="entry name" value="G6P_isomerase"/>
    <property type="match status" value="1"/>
</dbReference>
<dbReference type="InterPro" id="IPR035482">
    <property type="entry name" value="SIS_PGI_2"/>
</dbReference>
<keyword evidence="7" id="KW-0963">Cytoplasm</keyword>
<dbReference type="GO" id="GO:0006094">
    <property type="term" value="P:gluconeogenesis"/>
    <property type="evidence" value="ECO:0007669"/>
    <property type="project" value="UniProtKB-UniRule"/>
</dbReference>
<evidence type="ECO:0000256" key="6">
    <source>
        <dbReference type="ARBA" id="ARBA00029321"/>
    </source>
</evidence>
<dbReference type="SUPFAM" id="SSF53697">
    <property type="entry name" value="SIS domain"/>
    <property type="match status" value="1"/>
</dbReference>
<proteinExistence type="inferred from homology"/>
<dbReference type="PRINTS" id="PR00662">
    <property type="entry name" value="G6PISOMERASE"/>
</dbReference>
<organism evidence="9 10">
    <name type="scientific">Chlamydia poikilotherma</name>
    <dbReference type="NCBI Taxonomy" id="1967783"/>
    <lineage>
        <taxon>Bacteria</taxon>
        <taxon>Pseudomonadati</taxon>
        <taxon>Chlamydiota</taxon>
        <taxon>Chlamydiia</taxon>
        <taxon>Chlamydiales</taxon>
        <taxon>Chlamydiaceae</taxon>
        <taxon>Chlamydia/Chlamydophila group</taxon>
        <taxon>Chlamydia</taxon>
    </lineage>
</organism>
<dbReference type="PROSITE" id="PS00174">
    <property type="entry name" value="P_GLUCOSE_ISOMERASE_2"/>
    <property type="match status" value="1"/>
</dbReference>
<feature type="active site" evidence="7">
    <location>
        <position position="378"/>
    </location>
</feature>
<dbReference type="GO" id="GO:0048029">
    <property type="term" value="F:monosaccharide binding"/>
    <property type="evidence" value="ECO:0007669"/>
    <property type="project" value="TreeGrafter"/>
</dbReference>
<dbReference type="PROSITE" id="PS51463">
    <property type="entry name" value="P_GLUCOSE_ISOMERASE_3"/>
    <property type="match status" value="1"/>
</dbReference>
<keyword evidence="4 7" id="KW-0324">Glycolysis</keyword>
<dbReference type="Proteomes" id="UP000258476">
    <property type="component" value="Chromosome"/>
</dbReference>
<dbReference type="InterPro" id="IPR046348">
    <property type="entry name" value="SIS_dom_sf"/>
</dbReference>
<dbReference type="OrthoDB" id="140919at2"/>
<dbReference type="UniPathway" id="UPA00138"/>
<evidence type="ECO:0000256" key="3">
    <source>
        <dbReference type="ARBA" id="ARBA00022432"/>
    </source>
</evidence>
<evidence type="ECO:0000256" key="7">
    <source>
        <dbReference type="HAMAP-Rule" id="MF_00473"/>
    </source>
</evidence>
<dbReference type="NCBIfam" id="NF010695">
    <property type="entry name" value="PRK14095.1"/>
    <property type="match status" value="1"/>
</dbReference>
<dbReference type="Gene3D" id="3.40.50.10490">
    <property type="entry name" value="Glucose-6-phosphate isomerase like protein, domain 1"/>
    <property type="match status" value="2"/>
</dbReference>
<dbReference type="CDD" id="cd05015">
    <property type="entry name" value="SIS_PGI_1"/>
    <property type="match status" value="1"/>
</dbReference>
<evidence type="ECO:0000313" key="10">
    <source>
        <dbReference type="Proteomes" id="UP000258476"/>
    </source>
</evidence>
<evidence type="ECO:0000256" key="1">
    <source>
        <dbReference type="ARBA" id="ARBA00004926"/>
    </source>
</evidence>
<dbReference type="RefSeq" id="WP_117274491.1">
    <property type="nucleotide sequence ID" value="NZ_LS992154.1"/>
</dbReference>
<dbReference type="GO" id="GO:0005829">
    <property type="term" value="C:cytosol"/>
    <property type="evidence" value="ECO:0007669"/>
    <property type="project" value="TreeGrafter"/>
</dbReference>
<dbReference type="PROSITE" id="PS00765">
    <property type="entry name" value="P_GLUCOSE_ISOMERASE_1"/>
    <property type="match status" value="1"/>
</dbReference>
<evidence type="ECO:0000256" key="5">
    <source>
        <dbReference type="ARBA" id="ARBA00023235"/>
    </source>
</evidence>
<comment type="pathway">
    <text evidence="1 7 8">Carbohydrate degradation; glycolysis; D-glyceraldehyde 3-phosphate and glycerone phosphate from D-glucose: step 2/4.</text>
</comment>
<dbReference type="GO" id="GO:0097367">
    <property type="term" value="F:carbohydrate derivative binding"/>
    <property type="evidence" value="ECO:0007669"/>
    <property type="project" value="InterPro"/>
</dbReference>
<dbReference type="GO" id="GO:0051156">
    <property type="term" value="P:glucose 6-phosphate metabolic process"/>
    <property type="evidence" value="ECO:0007669"/>
    <property type="project" value="TreeGrafter"/>
</dbReference>
<evidence type="ECO:0000256" key="4">
    <source>
        <dbReference type="ARBA" id="ARBA00023152"/>
    </source>
</evidence>
<dbReference type="InterPro" id="IPR001672">
    <property type="entry name" value="G6P_Isomerase"/>
</dbReference>
<keyword evidence="10" id="KW-1185">Reference proteome</keyword>
<dbReference type="InterPro" id="IPR023096">
    <property type="entry name" value="G6P_Isomerase_C"/>
</dbReference>
<keyword evidence="5 7" id="KW-0413">Isomerase</keyword>
<protein>
    <recommendedName>
        <fullName evidence="7">Glucose-6-phosphate isomerase</fullName>
        <shortName evidence="7">GPI</shortName>
        <ecNumber evidence="7">5.3.1.9</ecNumber>
    </recommendedName>
    <alternativeName>
        <fullName evidence="7">Phosphoglucose isomerase</fullName>
        <shortName evidence="7">PGI</shortName>
    </alternativeName>
    <alternativeName>
        <fullName evidence="7">Phosphohexose isomerase</fullName>
        <shortName evidence="7">PHI</shortName>
    </alternativeName>
</protein>
<comment type="function">
    <text evidence="7">Catalyzes the reversible isomerization of glucose-6-phosphate to fructose-6-phosphate.</text>
</comment>
<dbReference type="Pfam" id="PF00342">
    <property type="entry name" value="PGI"/>
    <property type="match status" value="1"/>
</dbReference>
<evidence type="ECO:0000256" key="8">
    <source>
        <dbReference type="RuleBase" id="RU000612"/>
    </source>
</evidence>
<dbReference type="UniPathway" id="UPA00109">
    <property type="reaction ID" value="UER00181"/>
</dbReference>
<dbReference type="PANTHER" id="PTHR11469">
    <property type="entry name" value="GLUCOSE-6-PHOSPHATE ISOMERASE"/>
    <property type="match status" value="1"/>
</dbReference>
<dbReference type="CDD" id="cd05016">
    <property type="entry name" value="SIS_PGI_2"/>
    <property type="match status" value="1"/>
</dbReference>
<dbReference type="EC" id="5.3.1.9" evidence="7"/>
<dbReference type="GO" id="GO:0006096">
    <property type="term" value="P:glycolytic process"/>
    <property type="evidence" value="ECO:0007669"/>
    <property type="project" value="UniProtKB-UniRule"/>
</dbReference>
<dbReference type="InterPro" id="IPR035476">
    <property type="entry name" value="SIS_PGI_1"/>
</dbReference>